<dbReference type="Gene3D" id="3.20.20.70">
    <property type="entry name" value="Aldolase class I"/>
    <property type="match status" value="1"/>
</dbReference>
<protein>
    <submittedName>
        <fullName evidence="2">Putative hydrolase</fullName>
    </submittedName>
</protein>
<sequence>MIKVLAPMAGISNSNFALKLIPYGFDVITLGGYNTDNKTINAGEKILKRGRAEFNISEEDLVSHIESEVNIIKNKHPEIDVSVNLRAISPEPIIEISKINNLDIIEINAHCRQKEFLEIGCGQEMLTNLNKLNDFVSEVVKKLKSKQKVSVKVRANVQGVDSVNIAKTVEKAGADYLHIDAMKPGFPTADFDIIKKIANETNIFIIGNNSITDIESGQKMINSGASGISIGRAAINGKLNFDISKI</sequence>
<dbReference type="InterPro" id="IPR013785">
    <property type="entry name" value="Aldolase_TIM"/>
</dbReference>
<gene>
    <name evidence="2" type="ORF">MBBAR_28c00040</name>
</gene>
<reference evidence="2 3" key="1">
    <citation type="submission" date="2014-12" db="EMBL/GenBank/DDBJ databases">
        <title>Genome sequence of Methanobrevibacter arboriphilicus DH1, DSM1125.</title>
        <authorList>
            <person name="Poehlein A."/>
            <person name="Thauer R.K."/>
            <person name="Seedorf H."/>
            <person name="Daniel R."/>
        </authorList>
    </citation>
    <scope>NUCLEOTIDE SEQUENCE [LARGE SCALE GENOMIC DNA]</scope>
    <source>
        <strain evidence="2 3">DH1</strain>
    </source>
</reference>
<feature type="domain" description="DUS-like FMN-binding" evidence="1">
    <location>
        <begin position="63"/>
        <end position="235"/>
    </location>
</feature>
<dbReference type="InterPro" id="IPR035587">
    <property type="entry name" value="DUS-like_FMN-bd"/>
</dbReference>
<dbReference type="PANTHER" id="PTHR11082">
    <property type="entry name" value="TRNA-DIHYDROURIDINE SYNTHASE"/>
    <property type="match status" value="1"/>
</dbReference>
<organism evidence="2 3">
    <name type="scientific">Methanobrevibacter arboriphilus JCM 13429 = DSM 1125</name>
    <dbReference type="NCBI Taxonomy" id="1300164"/>
    <lineage>
        <taxon>Archaea</taxon>
        <taxon>Methanobacteriati</taxon>
        <taxon>Methanobacteriota</taxon>
        <taxon>Methanomada group</taxon>
        <taxon>Methanobacteria</taxon>
        <taxon>Methanobacteriales</taxon>
        <taxon>Methanobacteriaceae</taxon>
        <taxon>Methanobrevibacter</taxon>
    </lineage>
</organism>
<name>A0A1V6N0A3_METAZ</name>
<accession>A0A1V6N0A3</accession>
<evidence type="ECO:0000259" key="1">
    <source>
        <dbReference type="Pfam" id="PF01207"/>
    </source>
</evidence>
<keyword evidence="3" id="KW-1185">Reference proteome</keyword>
<evidence type="ECO:0000313" key="2">
    <source>
        <dbReference type="EMBL" id="OQD58118.1"/>
    </source>
</evidence>
<dbReference type="EMBL" id="JXMW01000028">
    <property type="protein sequence ID" value="OQD58118.1"/>
    <property type="molecule type" value="Genomic_DNA"/>
</dbReference>
<dbReference type="Pfam" id="PF01207">
    <property type="entry name" value="Dus"/>
    <property type="match status" value="1"/>
</dbReference>
<keyword evidence="2" id="KW-0378">Hydrolase</keyword>
<dbReference type="InterPro" id="IPR005270">
    <property type="entry name" value="tRNA_dU_NifR3-rel"/>
</dbReference>
<dbReference type="NCBIfam" id="TIGR00736">
    <property type="entry name" value="nifR3_rel_arch"/>
    <property type="match status" value="1"/>
</dbReference>
<comment type="caution">
    <text evidence="2">The sequence shown here is derived from an EMBL/GenBank/DDBJ whole genome shotgun (WGS) entry which is preliminary data.</text>
</comment>
<dbReference type="PANTHER" id="PTHR11082:SF36">
    <property type="entry name" value="DUS-LIKE FMN-BINDING DOMAIN-CONTAINING PROTEIN"/>
    <property type="match status" value="1"/>
</dbReference>
<proteinExistence type="predicted"/>
<dbReference type="AlphaFoldDB" id="A0A1V6N0A3"/>
<dbReference type="GO" id="GO:0016787">
    <property type="term" value="F:hydrolase activity"/>
    <property type="evidence" value="ECO:0007669"/>
    <property type="project" value="UniProtKB-KW"/>
</dbReference>
<dbReference type="Proteomes" id="UP000191661">
    <property type="component" value="Unassembled WGS sequence"/>
</dbReference>
<dbReference type="SUPFAM" id="SSF51395">
    <property type="entry name" value="FMN-linked oxidoreductases"/>
    <property type="match status" value="1"/>
</dbReference>
<evidence type="ECO:0000313" key="3">
    <source>
        <dbReference type="Proteomes" id="UP000191661"/>
    </source>
</evidence>